<accession>A0A0C2JZ66</accession>
<evidence type="ECO:0000313" key="3">
    <source>
        <dbReference type="Proteomes" id="UP000031668"/>
    </source>
</evidence>
<dbReference type="GO" id="GO:0003676">
    <property type="term" value="F:nucleic acid binding"/>
    <property type="evidence" value="ECO:0007669"/>
    <property type="project" value="InterPro"/>
</dbReference>
<evidence type="ECO:0000313" key="2">
    <source>
        <dbReference type="EMBL" id="KII74943.1"/>
    </source>
</evidence>
<dbReference type="AlphaFoldDB" id="A0A0C2JZ66"/>
<dbReference type="EMBL" id="JWZT01000165">
    <property type="protein sequence ID" value="KII74943.1"/>
    <property type="molecule type" value="Genomic_DNA"/>
</dbReference>
<protein>
    <recommendedName>
        <fullName evidence="1">Tc1-like transposase DDE domain-containing protein</fullName>
    </recommendedName>
</protein>
<gene>
    <name evidence="2" type="ORF">RF11_01245</name>
</gene>
<organism evidence="2 3">
    <name type="scientific">Thelohanellus kitauei</name>
    <name type="common">Myxosporean</name>
    <dbReference type="NCBI Taxonomy" id="669202"/>
    <lineage>
        <taxon>Eukaryota</taxon>
        <taxon>Metazoa</taxon>
        <taxon>Cnidaria</taxon>
        <taxon>Myxozoa</taxon>
        <taxon>Myxosporea</taxon>
        <taxon>Bivalvulida</taxon>
        <taxon>Platysporina</taxon>
        <taxon>Myxobolidae</taxon>
        <taxon>Thelohanellus</taxon>
    </lineage>
</organism>
<feature type="domain" description="Tc1-like transposase DDE" evidence="1">
    <location>
        <begin position="2"/>
        <end position="51"/>
    </location>
</feature>
<dbReference type="InterPro" id="IPR038717">
    <property type="entry name" value="Tc1-like_DDE_dom"/>
</dbReference>
<keyword evidence="3" id="KW-1185">Reference proteome</keyword>
<name>A0A0C2JZ66_THEKT</name>
<sequence>MHNVNFHNSREPPQSDKTSYRYLPAYSPFLNPCEEVFSHINNNVRRNTPPTGRQDLIERMTLAANQTNNINLSDNFSHWESFLKNALDKETLEGIDKQINL</sequence>
<dbReference type="Pfam" id="PF13358">
    <property type="entry name" value="DDE_3"/>
    <property type="match status" value="1"/>
</dbReference>
<evidence type="ECO:0000259" key="1">
    <source>
        <dbReference type="Pfam" id="PF13358"/>
    </source>
</evidence>
<comment type="caution">
    <text evidence="2">The sequence shown here is derived from an EMBL/GenBank/DDBJ whole genome shotgun (WGS) entry which is preliminary data.</text>
</comment>
<dbReference type="Proteomes" id="UP000031668">
    <property type="component" value="Unassembled WGS sequence"/>
</dbReference>
<reference evidence="2 3" key="1">
    <citation type="journal article" date="2014" name="Genome Biol. Evol.">
        <title>The genome of the myxosporean Thelohanellus kitauei shows adaptations to nutrient acquisition within its fish host.</title>
        <authorList>
            <person name="Yang Y."/>
            <person name="Xiong J."/>
            <person name="Zhou Z."/>
            <person name="Huo F."/>
            <person name="Miao W."/>
            <person name="Ran C."/>
            <person name="Liu Y."/>
            <person name="Zhang J."/>
            <person name="Feng J."/>
            <person name="Wang M."/>
            <person name="Wang M."/>
            <person name="Wang L."/>
            <person name="Yao B."/>
        </authorList>
    </citation>
    <scope>NUCLEOTIDE SEQUENCE [LARGE SCALE GENOMIC DNA]</scope>
    <source>
        <strain evidence="2">Wuqing</strain>
    </source>
</reference>
<proteinExistence type="predicted"/>
<dbReference type="Gene3D" id="3.30.420.10">
    <property type="entry name" value="Ribonuclease H-like superfamily/Ribonuclease H"/>
    <property type="match status" value="1"/>
</dbReference>
<dbReference type="InterPro" id="IPR036397">
    <property type="entry name" value="RNaseH_sf"/>
</dbReference>